<comment type="cofactor">
    <cofactor evidence="2">
        <name>Zn(2+)</name>
        <dbReference type="ChEBI" id="CHEBI:29105"/>
    </cofactor>
</comment>
<dbReference type="PRINTS" id="PR00756">
    <property type="entry name" value="ALADIPTASE"/>
</dbReference>
<evidence type="ECO:0000259" key="13">
    <source>
        <dbReference type="Pfam" id="PF01433"/>
    </source>
</evidence>
<keyword evidence="8" id="KW-0479">Metal-binding</keyword>
<keyword evidence="12" id="KW-0732">Signal</keyword>
<dbReference type="Gene3D" id="2.60.40.1730">
    <property type="entry name" value="tricorn interacting facor f3 domain"/>
    <property type="match status" value="1"/>
</dbReference>
<dbReference type="Proteomes" id="UP000228593">
    <property type="component" value="Unassembled WGS sequence"/>
</dbReference>
<evidence type="ECO:0000256" key="11">
    <source>
        <dbReference type="ARBA" id="ARBA00023049"/>
    </source>
</evidence>
<dbReference type="GO" id="GO:0070006">
    <property type="term" value="F:metalloaminopeptidase activity"/>
    <property type="evidence" value="ECO:0007669"/>
    <property type="project" value="TreeGrafter"/>
</dbReference>
<dbReference type="OrthoDB" id="100605at2"/>
<dbReference type="EC" id="3.4.11.2" evidence="4"/>
<evidence type="ECO:0000256" key="9">
    <source>
        <dbReference type="ARBA" id="ARBA00022801"/>
    </source>
</evidence>
<dbReference type="SUPFAM" id="SSF63737">
    <property type="entry name" value="Leukotriene A4 hydrolase N-terminal domain"/>
    <property type="match status" value="1"/>
</dbReference>
<evidence type="ECO:0000313" key="16">
    <source>
        <dbReference type="EMBL" id="PIL38484.1"/>
    </source>
</evidence>
<evidence type="ECO:0000256" key="8">
    <source>
        <dbReference type="ARBA" id="ARBA00022723"/>
    </source>
</evidence>
<dbReference type="InterPro" id="IPR012778">
    <property type="entry name" value="Pept_M1_aminopeptidase"/>
</dbReference>
<comment type="catalytic activity">
    <reaction evidence="1">
        <text>Release of an N-terminal amino acid, Xaa-|-Yaa- from a peptide, amide or arylamide. Xaa is preferably Ala, but may be most amino acids including Pro (slow action). When a terminal hydrophobic residue is followed by a prolyl residue, the two may be released as an intact Xaa-Pro dipeptide.</text>
        <dbReference type="EC" id="3.4.11.2"/>
    </reaction>
</comment>
<dbReference type="GO" id="GO:0008270">
    <property type="term" value="F:zinc ion binding"/>
    <property type="evidence" value="ECO:0007669"/>
    <property type="project" value="InterPro"/>
</dbReference>
<feature type="domain" description="Aminopeptidase N-like N-terminal" evidence="15">
    <location>
        <begin position="60"/>
        <end position="209"/>
    </location>
</feature>
<keyword evidence="6 16" id="KW-0031">Aminopeptidase</keyword>
<evidence type="ECO:0000256" key="10">
    <source>
        <dbReference type="ARBA" id="ARBA00022833"/>
    </source>
</evidence>
<name>A0A2G8SXJ5_9BURK</name>
<keyword evidence="10" id="KW-0862">Zinc</keyword>
<feature type="chain" id="PRO_5013950200" description="Aminopeptidase N" evidence="12">
    <location>
        <begin position="23"/>
        <end position="897"/>
    </location>
</feature>
<protein>
    <recommendedName>
        <fullName evidence="5">Aminopeptidase N</fullName>
        <ecNumber evidence="4">3.4.11.2</ecNumber>
    </recommendedName>
</protein>
<dbReference type="Pfam" id="PF17900">
    <property type="entry name" value="Peptidase_M1_N"/>
    <property type="match status" value="1"/>
</dbReference>
<feature type="domain" description="ERAP1-like C-terminal" evidence="14">
    <location>
        <begin position="569"/>
        <end position="875"/>
    </location>
</feature>
<dbReference type="EMBL" id="PDOB01000035">
    <property type="protein sequence ID" value="PIL38484.1"/>
    <property type="molecule type" value="Genomic_DNA"/>
</dbReference>
<dbReference type="InterPro" id="IPR014782">
    <property type="entry name" value="Peptidase_M1_dom"/>
</dbReference>
<dbReference type="Pfam" id="PF01433">
    <property type="entry name" value="Peptidase_M1"/>
    <property type="match status" value="1"/>
</dbReference>
<dbReference type="RefSeq" id="WP_099917289.1">
    <property type="nucleotide sequence ID" value="NZ_BMHS01000029.1"/>
</dbReference>
<dbReference type="InterPro" id="IPR024571">
    <property type="entry name" value="ERAP1-like_C_dom"/>
</dbReference>
<feature type="signal peptide" evidence="12">
    <location>
        <begin position="1"/>
        <end position="22"/>
    </location>
</feature>
<dbReference type="InterPro" id="IPR050344">
    <property type="entry name" value="Peptidase_M1_aminopeptidases"/>
</dbReference>
<evidence type="ECO:0000256" key="2">
    <source>
        <dbReference type="ARBA" id="ARBA00001947"/>
    </source>
</evidence>
<dbReference type="InterPro" id="IPR045357">
    <property type="entry name" value="Aminopeptidase_N-like_N"/>
</dbReference>
<dbReference type="NCBIfam" id="TIGR02412">
    <property type="entry name" value="pepN_strep_liv"/>
    <property type="match status" value="1"/>
</dbReference>
<evidence type="ECO:0000256" key="5">
    <source>
        <dbReference type="ARBA" id="ARBA00015611"/>
    </source>
</evidence>
<dbReference type="InterPro" id="IPR001930">
    <property type="entry name" value="Peptidase_M1"/>
</dbReference>
<evidence type="ECO:0000256" key="7">
    <source>
        <dbReference type="ARBA" id="ARBA00022670"/>
    </source>
</evidence>
<dbReference type="AlphaFoldDB" id="A0A2G8SXJ5"/>
<dbReference type="GO" id="GO:0006508">
    <property type="term" value="P:proteolysis"/>
    <property type="evidence" value="ECO:0007669"/>
    <property type="project" value="UniProtKB-KW"/>
</dbReference>
<evidence type="ECO:0000256" key="1">
    <source>
        <dbReference type="ARBA" id="ARBA00000098"/>
    </source>
</evidence>
<dbReference type="SUPFAM" id="SSF55486">
    <property type="entry name" value="Metalloproteases ('zincins'), catalytic domain"/>
    <property type="match status" value="1"/>
</dbReference>
<dbReference type="GO" id="GO:0042277">
    <property type="term" value="F:peptide binding"/>
    <property type="evidence" value="ECO:0007669"/>
    <property type="project" value="TreeGrafter"/>
</dbReference>
<keyword evidence="9" id="KW-0378">Hydrolase</keyword>
<accession>A0A2G8SXJ5</accession>
<proteinExistence type="inferred from homology"/>
<dbReference type="GO" id="GO:0016285">
    <property type="term" value="F:alanyl aminopeptidase activity"/>
    <property type="evidence" value="ECO:0007669"/>
    <property type="project" value="UniProtKB-EC"/>
</dbReference>
<dbReference type="GO" id="GO:0016020">
    <property type="term" value="C:membrane"/>
    <property type="evidence" value="ECO:0007669"/>
    <property type="project" value="TreeGrafter"/>
</dbReference>
<keyword evidence="11" id="KW-0482">Metalloprotease</keyword>
<gene>
    <name evidence="16" type="primary">pepN</name>
    <name evidence="16" type="ORF">CR103_17830</name>
</gene>
<evidence type="ECO:0000256" key="4">
    <source>
        <dbReference type="ARBA" id="ARBA00012564"/>
    </source>
</evidence>
<dbReference type="InterPro" id="IPR027268">
    <property type="entry name" value="Peptidase_M4/M1_CTD_sf"/>
</dbReference>
<keyword evidence="17" id="KW-1185">Reference proteome</keyword>
<dbReference type="GO" id="GO:0005615">
    <property type="term" value="C:extracellular space"/>
    <property type="evidence" value="ECO:0007669"/>
    <property type="project" value="TreeGrafter"/>
</dbReference>
<dbReference type="PANTHER" id="PTHR11533:SF174">
    <property type="entry name" value="PUROMYCIN-SENSITIVE AMINOPEPTIDASE-RELATED"/>
    <property type="match status" value="1"/>
</dbReference>
<reference evidence="16 17" key="1">
    <citation type="submission" date="2017-10" db="EMBL/GenBank/DDBJ databases">
        <title>Massilia psychrophilum sp. nov., a novel purple-pigmented bacterium isolated from Tianshan glacier, Xinjiang Municipality, China.</title>
        <authorList>
            <person name="Wang H."/>
        </authorList>
    </citation>
    <scope>NUCLEOTIDE SEQUENCE [LARGE SCALE GENOMIC DNA]</scope>
    <source>
        <strain evidence="16 17">JCM 30813</strain>
    </source>
</reference>
<feature type="domain" description="Peptidase M1 membrane alanine aminopeptidase" evidence="13">
    <location>
        <begin position="276"/>
        <end position="487"/>
    </location>
</feature>
<dbReference type="GO" id="GO:0043171">
    <property type="term" value="P:peptide catabolic process"/>
    <property type="evidence" value="ECO:0007669"/>
    <property type="project" value="TreeGrafter"/>
</dbReference>
<comment type="similarity">
    <text evidence="3">Belongs to the peptidase M1 family.</text>
</comment>
<dbReference type="GO" id="GO:0005737">
    <property type="term" value="C:cytoplasm"/>
    <property type="evidence" value="ECO:0007669"/>
    <property type="project" value="TreeGrafter"/>
</dbReference>
<evidence type="ECO:0000259" key="15">
    <source>
        <dbReference type="Pfam" id="PF17900"/>
    </source>
</evidence>
<evidence type="ECO:0000256" key="12">
    <source>
        <dbReference type="SAM" id="SignalP"/>
    </source>
</evidence>
<organism evidence="16 17">
    <name type="scientific">Massilia psychrophila</name>
    <dbReference type="NCBI Taxonomy" id="1603353"/>
    <lineage>
        <taxon>Bacteria</taxon>
        <taxon>Pseudomonadati</taxon>
        <taxon>Pseudomonadota</taxon>
        <taxon>Betaproteobacteria</taxon>
        <taxon>Burkholderiales</taxon>
        <taxon>Oxalobacteraceae</taxon>
        <taxon>Telluria group</taxon>
        <taxon>Massilia</taxon>
    </lineage>
</organism>
<evidence type="ECO:0000256" key="3">
    <source>
        <dbReference type="ARBA" id="ARBA00010136"/>
    </source>
</evidence>
<dbReference type="FunFam" id="1.10.390.10:FF:000006">
    <property type="entry name" value="Puromycin-sensitive aminopeptidase"/>
    <property type="match status" value="1"/>
</dbReference>
<dbReference type="FunFam" id="2.60.40.1730:FF:000010">
    <property type="entry name" value="Putative aminopeptidase N"/>
    <property type="match status" value="1"/>
</dbReference>
<keyword evidence="7" id="KW-0645">Protease</keyword>
<dbReference type="CDD" id="cd09602">
    <property type="entry name" value="M1_APN"/>
    <property type="match status" value="1"/>
</dbReference>
<sequence>MKPSARPVRVLALVLAISAAFAGSAASAGSAANAVPRAENTYLTQTEAAARSARVANVDYVLDFALTGKETFSGTSAISFDLLDTAAPLTVDLNKATISALVVNGRQVAPRYNGFFITLAPQDLVKGRNTVSVSYQRAHSTNGEGLHRMVDPVDGKVYTYSHFEPAAAHQMFALFDQPDLKASYQVNVTAPADWVVVSTKRESAVVAEGADTAVAADPALKRWTFPATKKLSPYNFSLHAGPYKIWEDNSGPYPMRLFARQSVASQVTPADWFRYTKAGLAFFDNYFGLPYQFEKYDQLLVPDFLYGAMENAGAVTFGERGFLYKAEMTAAQRQSLAAVIMHEMAHQWFGDLVTMTWWNGLWLNESFASFMGTLATAESTEFKNAWQEFYSGAKQAAYTTDQSLATHPIEVPVPSTANAFDNIDAITYSKGASVLMQLRHLLGEDVFRKGVHNYLVKYAYKNATLIDFIGSLGDAAGRDLGPWTKQWLYNAGVNTIAAKYSCAGGKINSFTLQQSAPSAALPTLREQRVQVATFKLDGARLVLRNNVAVTYSGAATKVPAMIGSACPDLVYPNYQDWGFAKVQLDKRSFATAQTSLSKVDDPLLRSMLWVSLWDGVRDGQLPLNEFIKTALANAGAEKDYTLLGKVLGMISQSKYYLDAMHGDAAYTRVTTRAIEEMAWAGVQANSNDNNFLRSWFNHYLGSASSGDALGRLAAILDGKLIVENLVVSQDLRWSIIGRLNRFAYPGSFELIAAELARDKSDTGQSAALAATVIRPDPATKAEWLSKVEDLNTTLPFSKVRVAMGNLYPVEQAALSEASASERLARLPAMDKAAGPVFMRSFTNTLPMNCTPASIKRLETAAARYKDLSASTRRSLLGMHQEDKRCLMIRQTMTVPKA</sequence>
<dbReference type="InterPro" id="IPR042097">
    <property type="entry name" value="Aminopeptidase_N-like_N_sf"/>
</dbReference>
<dbReference type="Pfam" id="PF11838">
    <property type="entry name" value="ERAP1_C"/>
    <property type="match status" value="1"/>
</dbReference>
<dbReference type="PANTHER" id="PTHR11533">
    <property type="entry name" value="PROTEASE M1 ZINC METALLOPROTEASE"/>
    <property type="match status" value="1"/>
</dbReference>
<evidence type="ECO:0000313" key="17">
    <source>
        <dbReference type="Proteomes" id="UP000228593"/>
    </source>
</evidence>
<evidence type="ECO:0000259" key="14">
    <source>
        <dbReference type="Pfam" id="PF11838"/>
    </source>
</evidence>
<evidence type="ECO:0000256" key="6">
    <source>
        <dbReference type="ARBA" id="ARBA00022438"/>
    </source>
</evidence>
<dbReference type="Gene3D" id="1.10.390.10">
    <property type="entry name" value="Neutral Protease Domain 2"/>
    <property type="match status" value="1"/>
</dbReference>
<comment type="caution">
    <text evidence="16">The sequence shown here is derived from an EMBL/GenBank/DDBJ whole genome shotgun (WGS) entry which is preliminary data.</text>
</comment>